<organism evidence="1 2">
    <name type="scientific">Lentinula aciculospora</name>
    <dbReference type="NCBI Taxonomy" id="153920"/>
    <lineage>
        <taxon>Eukaryota</taxon>
        <taxon>Fungi</taxon>
        <taxon>Dikarya</taxon>
        <taxon>Basidiomycota</taxon>
        <taxon>Agaricomycotina</taxon>
        <taxon>Agaricomycetes</taxon>
        <taxon>Agaricomycetidae</taxon>
        <taxon>Agaricales</taxon>
        <taxon>Marasmiineae</taxon>
        <taxon>Omphalotaceae</taxon>
        <taxon>Lentinula</taxon>
    </lineage>
</organism>
<name>A0A9W8ZX11_9AGAR</name>
<keyword evidence="2" id="KW-1185">Reference proteome</keyword>
<comment type="caution">
    <text evidence="1">The sequence shown here is derived from an EMBL/GenBank/DDBJ whole genome shotgun (WGS) entry which is preliminary data.</text>
</comment>
<dbReference type="EMBL" id="JAOTPV010000033">
    <property type="protein sequence ID" value="KAJ4469279.1"/>
    <property type="molecule type" value="Genomic_DNA"/>
</dbReference>
<dbReference type="AlphaFoldDB" id="A0A9W8ZX11"/>
<evidence type="ECO:0000313" key="2">
    <source>
        <dbReference type="Proteomes" id="UP001150266"/>
    </source>
</evidence>
<accession>A0A9W8ZX11</accession>
<sequence>MIWFRAMAEKLPKDGDIKVHTKRYEEAISKLVLAGFNFPPKYSATFFVASLYDHAANPLSYHKSVSSFTLTDTTTLQSTLISLSAFRCSNGMEKDSSTSSSTLDAAFTTVELSATR</sequence>
<proteinExistence type="predicted"/>
<dbReference type="Proteomes" id="UP001150266">
    <property type="component" value="Unassembled WGS sequence"/>
</dbReference>
<gene>
    <name evidence="1" type="ORF">J3R30DRAFT_3409756</name>
</gene>
<protein>
    <submittedName>
        <fullName evidence="1">Uncharacterized protein</fullName>
    </submittedName>
</protein>
<evidence type="ECO:0000313" key="1">
    <source>
        <dbReference type="EMBL" id="KAJ4469279.1"/>
    </source>
</evidence>
<reference evidence="1" key="1">
    <citation type="submission" date="2022-08" db="EMBL/GenBank/DDBJ databases">
        <title>A Global Phylogenomic Analysis of the Shiitake Genus Lentinula.</title>
        <authorList>
            <consortium name="DOE Joint Genome Institute"/>
            <person name="Sierra-Patev S."/>
            <person name="Min B."/>
            <person name="Naranjo-Ortiz M."/>
            <person name="Looney B."/>
            <person name="Konkel Z."/>
            <person name="Slot J.C."/>
            <person name="Sakamoto Y."/>
            <person name="Steenwyk J.L."/>
            <person name="Rokas A."/>
            <person name="Carro J."/>
            <person name="Camarero S."/>
            <person name="Ferreira P."/>
            <person name="Molpeceres G."/>
            <person name="Ruiz-Duenas F.J."/>
            <person name="Serrano A."/>
            <person name="Henrissat B."/>
            <person name="Drula E."/>
            <person name="Hughes K.W."/>
            <person name="Mata J.L."/>
            <person name="Ishikawa N.K."/>
            <person name="Vargas-Isla R."/>
            <person name="Ushijima S."/>
            <person name="Smith C.A."/>
            <person name="Ahrendt S."/>
            <person name="Andreopoulos W."/>
            <person name="He G."/>
            <person name="Labutti K."/>
            <person name="Lipzen A."/>
            <person name="Ng V."/>
            <person name="Riley R."/>
            <person name="Sandor L."/>
            <person name="Barry K."/>
            <person name="Martinez A.T."/>
            <person name="Xiao Y."/>
            <person name="Gibbons J.G."/>
            <person name="Terashima K."/>
            <person name="Grigoriev I.V."/>
            <person name="Hibbett D.S."/>
        </authorList>
    </citation>
    <scope>NUCLEOTIDE SEQUENCE</scope>
    <source>
        <strain evidence="1">JLM2183</strain>
    </source>
</reference>